<accession>A0A226EBG6</accession>
<evidence type="ECO:0008006" key="4">
    <source>
        <dbReference type="Google" id="ProtNLM"/>
    </source>
</evidence>
<dbReference type="OrthoDB" id="6366728at2759"/>
<evidence type="ECO:0000313" key="2">
    <source>
        <dbReference type="EMBL" id="OXA54538.1"/>
    </source>
</evidence>
<comment type="caution">
    <text evidence="2">The sequence shown here is derived from an EMBL/GenBank/DDBJ whole genome shotgun (WGS) entry which is preliminary data.</text>
</comment>
<dbReference type="EMBL" id="LNIX01000005">
    <property type="protein sequence ID" value="OXA54538.1"/>
    <property type="molecule type" value="Genomic_DNA"/>
</dbReference>
<keyword evidence="1" id="KW-1133">Transmembrane helix</keyword>
<dbReference type="AlphaFoldDB" id="A0A226EBG6"/>
<evidence type="ECO:0000313" key="3">
    <source>
        <dbReference type="Proteomes" id="UP000198287"/>
    </source>
</evidence>
<feature type="transmembrane region" description="Helical" evidence="1">
    <location>
        <begin position="141"/>
        <end position="160"/>
    </location>
</feature>
<protein>
    <recommendedName>
        <fullName evidence="4">Gustatory receptor</fullName>
    </recommendedName>
</protein>
<name>A0A226EBG6_FOLCA</name>
<feature type="transmembrane region" description="Helical" evidence="1">
    <location>
        <begin position="20"/>
        <end position="38"/>
    </location>
</feature>
<sequence>MINHKLSSVKGKFFGRQSNFLIFWLDIGYFMCLIPFTIKSEPHFAVKSSVFQKLLCSLVHAATMFHYITEAYKSEAHPQQNNQQSTIYFVWLLDVTTILYRATLIKILWRDSTRFLNLAKFLQKYKHLEIFQHKCWANSKIFLILIWSFYTINIILYLVYGGYVFQWENDVISLDLMFRKYIEKARIIFFSRSVTSPQDVNLLDGFLALIIFIGANCQQVMAFFVYGLTLVLVLSLWAPVQGFKRILQETKSGIILILSGSKSNYNSDNQYLDMYLGNATTEFEDGFYQKSFGPVGVIRVGRRPATGTSNQKMVTYLLLPSSEDDTEIFLTNYTALKQLSKLINSAASLIIFFFVGEALLYYSVSLSYIFVAKNDIARFRKSIFFLNFISVLFFAGDACKSVEDLVESWTSRMVQASQGYELKRSGYLTLLLHEAKSHAVGISGHIFVLSYTSIFNVSEPILTL</sequence>
<organism evidence="2 3">
    <name type="scientific">Folsomia candida</name>
    <name type="common">Springtail</name>
    <dbReference type="NCBI Taxonomy" id="158441"/>
    <lineage>
        <taxon>Eukaryota</taxon>
        <taxon>Metazoa</taxon>
        <taxon>Ecdysozoa</taxon>
        <taxon>Arthropoda</taxon>
        <taxon>Hexapoda</taxon>
        <taxon>Collembola</taxon>
        <taxon>Entomobryomorpha</taxon>
        <taxon>Isotomoidea</taxon>
        <taxon>Isotomidae</taxon>
        <taxon>Proisotominae</taxon>
        <taxon>Folsomia</taxon>
    </lineage>
</organism>
<dbReference type="Proteomes" id="UP000198287">
    <property type="component" value="Unassembled WGS sequence"/>
</dbReference>
<feature type="transmembrane region" description="Helical" evidence="1">
    <location>
        <begin position="346"/>
        <end position="371"/>
    </location>
</feature>
<gene>
    <name evidence="2" type="ORF">Fcan01_10804</name>
</gene>
<reference evidence="2 3" key="1">
    <citation type="submission" date="2015-12" db="EMBL/GenBank/DDBJ databases">
        <title>The genome of Folsomia candida.</title>
        <authorList>
            <person name="Faddeeva A."/>
            <person name="Derks M.F."/>
            <person name="Anvar Y."/>
            <person name="Smit S."/>
            <person name="Van Straalen N."/>
            <person name="Roelofs D."/>
        </authorList>
    </citation>
    <scope>NUCLEOTIDE SEQUENCE [LARGE SCALE GENOMIC DNA]</scope>
    <source>
        <strain evidence="2 3">VU population</strain>
        <tissue evidence="2">Whole body</tissue>
    </source>
</reference>
<keyword evidence="1" id="KW-0472">Membrane</keyword>
<feature type="transmembrane region" description="Helical" evidence="1">
    <location>
        <begin position="206"/>
        <end position="237"/>
    </location>
</feature>
<proteinExistence type="predicted"/>
<keyword evidence="3" id="KW-1185">Reference proteome</keyword>
<evidence type="ECO:0000256" key="1">
    <source>
        <dbReference type="SAM" id="Phobius"/>
    </source>
</evidence>
<keyword evidence="1" id="KW-0812">Transmembrane</keyword>
<feature type="transmembrane region" description="Helical" evidence="1">
    <location>
        <begin position="88"/>
        <end position="109"/>
    </location>
</feature>